<evidence type="ECO:0000256" key="4">
    <source>
        <dbReference type="ARBA" id="ARBA00022475"/>
    </source>
</evidence>
<keyword evidence="6 8" id="KW-1133">Transmembrane helix</keyword>
<organism evidence="9 10">
    <name type="scientific">Alishewanella jeotgali KCTC 22429</name>
    <dbReference type="NCBI Taxonomy" id="1129374"/>
    <lineage>
        <taxon>Bacteria</taxon>
        <taxon>Pseudomonadati</taxon>
        <taxon>Pseudomonadota</taxon>
        <taxon>Gammaproteobacteria</taxon>
        <taxon>Alteromonadales</taxon>
        <taxon>Alteromonadaceae</taxon>
        <taxon>Alishewanella</taxon>
    </lineage>
</organism>
<keyword evidence="7 8" id="KW-0472">Membrane</keyword>
<dbReference type="SUPFAM" id="SSF81345">
    <property type="entry name" value="ABC transporter involved in vitamin B12 uptake, BtuC"/>
    <property type="match status" value="1"/>
</dbReference>
<dbReference type="EMBL" id="AHTH01000005">
    <property type="protein sequence ID" value="EHR41978.1"/>
    <property type="molecule type" value="Genomic_DNA"/>
</dbReference>
<dbReference type="Gene3D" id="1.10.3470.10">
    <property type="entry name" value="ABC transporter involved in vitamin B12 uptake, BtuC"/>
    <property type="match status" value="1"/>
</dbReference>
<feature type="transmembrane region" description="Helical" evidence="8">
    <location>
        <begin position="238"/>
        <end position="265"/>
    </location>
</feature>
<dbReference type="InterPro" id="IPR037294">
    <property type="entry name" value="ABC_BtuC-like"/>
</dbReference>
<dbReference type="PANTHER" id="PTHR30472">
    <property type="entry name" value="FERRIC ENTEROBACTIN TRANSPORT SYSTEM PERMEASE PROTEIN"/>
    <property type="match status" value="1"/>
</dbReference>
<evidence type="ECO:0000313" key="10">
    <source>
        <dbReference type="Proteomes" id="UP000012046"/>
    </source>
</evidence>
<feature type="transmembrane region" description="Helical" evidence="8">
    <location>
        <begin position="118"/>
        <end position="138"/>
    </location>
</feature>
<dbReference type="InterPro" id="IPR000522">
    <property type="entry name" value="ABC_transptr_permease_BtuC"/>
</dbReference>
<dbReference type="GO" id="GO:0005886">
    <property type="term" value="C:plasma membrane"/>
    <property type="evidence" value="ECO:0007669"/>
    <property type="project" value="UniProtKB-SubCell"/>
</dbReference>
<feature type="transmembrane region" description="Helical" evidence="8">
    <location>
        <begin position="191"/>
        <end position="212"/>
    </location>
</feature>
<evidence type="ECO:0000256" key="5">
    <source>
        <dbReference type="ARBA" id="ARBA00022692"/>
    </source>
</evidence>
<dbReference type="eggNOG" id="COG0609">
    <property type="taxonomic scope" value="Bacteria"/>
</dbReference>
<feature type="transmembrane region" description="Helical" evidence="8">
    <location>
        <begin position="93"/>
        <end position="112"/>
    </location>
</feature>
<gene>
    <name evidence="9" type="ORF">AJE_01836</name>
</gene>
<dbReference type="Pfam" id="PF01032">
    <property type="entry name" value="FecCD"/>
    <property type="match status" value="1"/>
</dbReference>
<name>H3ZAL4_9ALTE</name>
<keyword evidence="5 8" id="KW-0812">Transmembrane</keyword>
<dbReference type="PANTHER" id="PTHR30472:SF67">
    <property type="entry name" value="PERMEASE OF ABC TRANSPORTER-RELATED"/>
    <property type="match status" value="1"/>
</dbReference>
<dbReference type="GO" id="GO:0022857">
    <property type="term" value="F:transmembrane transporter activity"/>
    <property type="evidence" value="ECO:0007669"/>
    <property type="project" value="InterPro"/>
</dbReference>
<comment type="caution">
    <text evidence="9">The sequence shown here is derived from an EMBL/GenBank/DDBJ whole genome shotgun (WGS) entry which is preliminary data.</text>
</comment>
<proteinExistence type="inferred from homology"/>
<dbReference type="PATRIC" id="fig|1129374.4.peg.369"/>
<dbReference type="AlphaFoldDB" id="H3ZAL4"/>
<feature type="transmembrane region" description="Helical" evidence="8">
    <location>
        <begin position="271"/>
        <end position="295"/>
    </location>
</feature>
<keyword evidence="3" id="KW-0813">Transport</keyword>
<comment type="subcellular location">
    <subcellularLocation>
        <location evidence="1">Cell membrane</location>
        <topology evidence="1">Multi-pass membrane protein</topology>
    </subcellularLocation>
</comment>
<evidence type="ECO:0000313" key="9">
    <source>
        <dbReference type="EMBL" id="EHR41978.1"/>
    </source>
</evidence>
<dbReference type="STRING" id="1129374.AJE_01836"/>
<dbReference type="RefSeq" id="WP_008949401.1">
    <property type="nucleotide sequence ID" value="NZ_AHTH01000005.1"/>
</dbReference>
<dbReference type="FunFam" id="1.10.3470.10:FF:000001">
    <property type="entry name" value="Vitamin B12 ABC transporter permease BtuC"/>
    <property type="match status" value="1"/>
</dbReference>
<protein>
    <submittedName>
        <fullName evidence="9">Vitamin B12 transport system permease BtuC</fullName>
    </submittedName>
</protein>
<sequence>MSRWTRYYPLALTALALVLLVSVVISLLLGSVSFPLSTLAAALQFNGTEPLAETIIWQLRLPRVLTALLVGAGLAVSGAVLQNASRNPLADPYLFGLMAGAALGATIVSIVLPEQQLSMALGAFVGAMLAIVLVLAVAMRQQRQRIEITLLAGVAVSFMLSAISSFILYFAEPFAANRVIFWLMGSLSRSSWQSLMLIGPPVVLLLLLALALRRQLDALLLSDSSARSLGIRPERLRLVLLIATALVSAVIVSQCGGIAFVGLLVPHMVRYLFGVTAVPLLLGSALLGAVFMLWVDNLSRTLLAQQEIPLGVITSVLGSLFFLLLLRRRV</sequence>
<feature type="transmembrane region" description="Helical" evidence="8">
    <location>
        <begin position="150"/>
        <end position="171"/>
    </location>
</feature>
<evidence type="ECO:0000256" key="1">
    <source>
        <dbReference type="ARBA" id="ARBA00004651"/>
    </source>
</evidence>
<dbReference type="CDD" id="cd06550">
    <property type="entry name" value="TM_ABC_iron-siderophores_like"/>
    <property type="match status" value="1"/>
</dbReference>
<feature type="transmembrane region" description="Helical" evidence="8">
    <location>
        <begin position="307"/>
        <end position="326"/>
    </location>
</feature>
<keyword evidence="10" id="KW-1185">Reference proteome</keyword>
<evidence type="ECO:0000256" key="8">
    <source>
        <dbReference type="SAM" id="Phobius"/>
    </source>
</evidence>
<feature type="transmembrane region" description="Helical" evidence="8">
    <location>
        <begin position="64"/>
        <end position="81"/>
    </location>
</feature>
<keyword evidence="4" id="KW-1003">Cell membrane</keyword>
<evidence type="ECO:0000256" key="7">
    <source>
        <dbReference type="ARBA" id="ARBA00023136"/>
    </source>
</evidence>
<dbReference type="GO" id="GO:0033214">
    <property type="term" value="P:siderophore-iron import into cell"/>
    <property type="evidence" value="ECO:0007669"/>
    <property type="project" value="TreeGrafter"/>
</dbReference>
<reference evidence="9 10" key="1">
    <citation type="journal article" date="2012" name="J. Bacteriol.">
        <title>Genome Sequence of Extracellular-Protease-Producing Alishewanella jeotgali Isolated from Traditional Korean Fermented Seafood.</title>
        <authorList>
            <person name="Jung J."/>
            <person name="Chun J."/>
            <person name="Park W."/>
        </authorList>
    </citation>
    <scope>NUCLEOTIDE SEQUENCE [LARGE SCALE GENOMIC DNA]</scope>
    <source>
        <strain evidence="9 10">KCTC 22429</strain>
    </source>
</reference>
<accession>H3ZAL4</accession>
<comment type="similarity">
    <text evidence="2">Belongs to the binding-protein-dependent transport system permease family. FecCD subfamily.</text>
</comment>
<evidence type="ECO:0000256" key="6">
    <source>
        <dbReference type="ARBA" id="ARBA00022989"/>
    </source>
</evidence>
<evidence type="ECO:0000256" key="3">
    <source>
        <dbReference type="ARBA" id="ARBA00022448"/>
    </source>
</evidence>
<dbReference type="Proteomes" id="UP000012046">
    <property type="component" value="Unassembled WGS sequence"/>
</dbReference>
<evidence type="ECO:0000256" key="2">
    <source>
        <dbReference type="ARBA" id="ARBA00007935"/>
    </source>
</evidence>